<reference evidence="1 2" key="1">
    <citation type="submission" date="2018-02" db="EMBL/GenBank/DDBJ databases">
        <title>Solimicrobium silvestre gen. nov., sp. nov., isolated from alpine forest soil.</title>
        <authorList>
            <person name="Margesin R."/>
            <person name="Albuquerque L."/>
            <person name="Zhang D.-C."/>
            <person name="Froufe H.J.C."/>
            <person name="Severino R."/>
            <person name="Roxo I."/>
            <person name="Egas C."/>
            <person name="Da Costa M.S."/>
        </authorList>
    </citation>
    <scope>NUCLEOTIDE SEQUENCE [LARGE SCALE GENOMIC DNA]</scope>
    <source>
        <strain evidence="1 2">S20-91</strain>
    </source>
</reference>
<dbReference type="Proteomes" id="UP000237839">
    <property type="component" value="Unassembled WGS sequence"/>
</dbReference>
<dbReference type="AlphaFoldDB" id="A0A2S9H270"/>
<proteinExistence type="predicted"/>
<name>A0A2S9H270_9BURK</name>
<protein>
    <submittedName>
        <fullName evidence="1">Uncharacterized protein</fullName>
    </submittedName>
</protein>
<accession>A0A2S9H270</accession>
<keyword evidence="2" id="KW-1185">Reference proteome</keyword>
<organism evidence="1 2">
    <name type="scientific">Solimicrobium silvestre</name>
    <dbReference type="NCBI Taxonomy" id="2099400"/>
    <lineage>
        <taxon>Bacteria</taxon>
        <taxon>Pseudomonadati</taxon>
        <taxon>Pseudomonadota</taxon>
        <taxon>Betaproteobacteria</taxon>
        <taxon>Burkholderiales</taxon>
        <taxon>Oxalobacteraceae</taxon>
        <taxon>Solimicrobium</taxon>
    </lineage>
</organism>
<gene>
    <name evidence="1" type="ORF">S2091_1255</name>
</gene>
<dbReference type="EMBL" id="PUGF01000004">
    <property type="protein sequence ID" value="PRC94082.1"/>
    <property type="molecule type" value="Genomic_DNA"/>
</dbReference>
<comment type="caution">
    <text evidence="1">The sequence shown here is derived from an EMBL/GenBank/DDBJ whole genome shotgun (WGS) entry which is preliminary data.</text>
</comment>
<evidence type="ECO:0000313" key="2">
    <source>
        <dbReference type="Proteomes" id="UP000237839"/>
    </source>
</evidence>
<evidence type="ECO:0000313" key="1">
    <source>
        <dbReference type="EMBL" id="PRC94082.1"/>
    </source>
</evidence>
<sequence>MIVHFRGDAPLSRLTVFPEKGQQHLMAGKIAWFDVNVNVKLNGDCAALSAGMIVHIRCVMQVEVF</sequence>